<dbReference type="InterPro" id="IPR001471">
    <property type="entry name" value="AP2/ERF_dom"/>
</dbReference>
<comment type="similarity">
    <text evidence="6">Belongs to the AP2/ERF transcription factor family. ERF subfamily.</text>
</comment>
<feature type="compositionally biased region" description="Low complexity" evidence="7">
    <location>
        <begin position="108"/>
        <end position="122"/>
    </location>
</feature>
<evidence type="ECO:0000313" key="10">
    <source>
        <dbReference type="Proteomes" id="UP001346149"/>
    </source>
</evidence>
<dbReference type="Pfam" id="PF00847">
    <property type="entry name" value="AP2"/>
    <property type="match status" value="1"/>
</dbReference>
<comment type="caution">
    <text evidence="9">The sequence shown here is derived from an EMBL/GenBank/DDBJ whole genome shotgun (WGS) entry which is preliminary data.</text>
</comment>
<proteinExistence type="inferred from homology"/>
<dbReference type="PROSITE" id="PS51032">
    <property type="entry name" value="AP2_ERF"/>
    <property type="match status" value="1"/>
</dbReference>
<dbReference type="PRINTS" id="PR00367">
    <property type="entry name" value="ETHRSPELEMNT"/>
</dbReference>
<dbReference type="Proteomes" id="UP001346149">
    <property type="component" value="Unassembled WGS sequence"/>
</dbReference>
<comment type="subcellular location">
    <subcellularLocation>
        <location evidence="1">Nucleus</location>
    </subcellularLocation>
</comment>
<keyword evidence="2" id="KW-0805">Transcription regulation</keyword>
<dbReference type="GO" id="GO:0009873">
    <property type="term" value="P:ethylene-activated signaling pathway"/>
    <property type="evidence" value="ECO:0007669"/>
    <property type="project" value="InterPro"/>
</dbReference>
<feature type="compositionally biased region" description="Low complexity" evidence="7">
    <location>
        <begin position="364"/>
        <end position="380"/>
    </location>
</feature>
<dbReference type="Gene3D" id="3.30.730.10">
    <property type="entry name" value="AP2/ERF domain"/>
    <property type="match status" value="1"/>
</dbReference>
<dbReference type="FunFam" id="3.30.730.10:FF:000001">
    <property type="entry name" value="Ethylene-responsive transcription factor 2"/>
    <property type="match status" value="1"/>
</dbReference>
<dbReference type="SMART" id="SM00380">
    <property type="entry name" value="AP2"/>
    <property type="match status" value="1"/>
</dbReference>
<evidence type="ECO:0000256" key="3">
    <source>
        <dbReference type="ARBA" id="ARBA00023125"/>
    </source>
</evidence>
<feature type="compositionally biased region" description="Polar residues" evidence="7">
    <location>
        <begin position="48"/>
        <end position="59"/>
    </location>
</feature>
<dbReference type="PANTHER" id="PTHR31190">
    <property type="entry name" value="DNA-BINDING DOMAIN"/>
    <property type="match status" value="1"/>
</dbReference>
<gene>
    <name evidence="9" type="ORF">SAY86_031297</name>
</gene>
<sequence>MCSYARIRATGLTMNNKVVDPSMGKAEVEPSPESYGGNRELDSWFYGNPNQKSRQSSGPQAAAFLSALPTGISREREVSVMVSALRRVMSGEADGGEDFKMETPPETGEGSSSRRGVGVAVGQKRAAPKDEDHHLGSVMWASGREALGEPPGHLPRGGLPTLPSATLGAPAPGEGSSVDPQQMNFTQTYEYCHEPSDRIEERPQRKYRGVRRRPWGKWAAEIRDPFRASRVWLGTFDTAEAAARAYDDAALRFRGNRAKINFPENVPLMTSDAARGHLTPENCSQEIRGSLVPSPTAITPSPLIGRPMSLYHQMFSDSINQHPQPHPQPPSLAYTYSSFGEFPFIASSEMNLSTSAPTWSGFRPPSTSSTSKDTPWSDPSIYGPSSPSPRP</sequence>
<feature type="region of interest" description="Disordered" evidence="7">
    <location>
        <begin position="93"/>
        <end position="180"/>
    </location>
</feature>
<feature type="domain" description="AP2/ERF" evidence="8">
    <location>
        <begin position="206"/>
        <end position="263"/>
    </location>
</feature>
<evidence type="ECO:0000256" key="1">
    <source>
        <dbReference type="ARBA" id="ARBA00004123"/>
    </source>
</evidence>
<dbReference type="GO" id="GO:0003700">
    <property type="term" value="F:DNA-binding transcription factor activity"/>
    <property type="evidence" value="ECO:0007669"/>
    <property type="project" value="InterPro"/>
</dbReference>
<feature type="region of interest" description="Disordered" evidence="7">
    <location>
        <begin position="22"/>
        <end position="61"/>
    </location>
</feature>
<reference evidence="9 10" key="1">
    <citation type="journal article" date="2023" name="Hortic Res">
        <title>Pangenome of water caltrop reveals structural variations and asymmetric subgenome divergence after allopolyploidization.</title>
        <authorList>
            <person name="Zhang X."/>
            <person name="Chen Y."/>
            <person name="Wang L."/>
            <person name="Yuan Y."/>
            <person name="Fang M."/>
            <person name="Shi L."/>
            <person name="Lu R."/>
            <person name="Comes H.P."/>
            <person name="Ma Y."/>
            <person name="Chen Y."/>
            <person name="Huang G."/>
            <person name="Zhou Y."/>
            <person name="Zheng Z."/>
            <person name="Qiu Y."/>
        </authorList>
    </citation>
    <scope>NUCLEOTIDE SEQUENCE [LARGE SCALE GENOMIC DNA]</scope>
    <source>
        <strain evidence="9">F231</strain>
    </source>
</reference>
<evidence type="ECO:0000313" key="9">
    <source>
        <dbReference type="EMBL" id="KAK4790884.1"/>
    </source>
</evidence>
<keyword evidence="3" id="KW-0238">DNA-binding</keyword>
<accession>A0AAN7LSK8</accession>
<evidence type="ECO:0000256" key="6">
    <source>
        <dbReference type="ARBA" id="ARBA00024343"/>
    </source>
</evidence>
<keyword evidence="10" id="KW-1185">Reference proteome</keyword>
<evidence type="ECO:0000256" key="2">
    <source>
        <dbReference type="ARBA" id="ARBA00023015"/>
    </source>
</evidence>
<dbReference type="PANTHER" id="PTHR31190:SF445">
    <property type="entry name" value="ETHYLENE-RESPONSIVE TRANSCRIPTION FACTOR RAP2-6"/>
    <property type="match status" value="1"/>
</dbReference>
<dbReference type="InterPro" id="IPR036955">
    <property type="entry name" value="AP2/ERF_dom_sf"/>
</dbReference>
<protein>
    <recommendedName>
        <fullName evidence="8">AP2/ERF domain-containing protein</fullName>
    </recommendedName>
</protein>
<evidence type="ECO:0000256" key="5">
    <source>
        <dbReference type="ARBA" id="ARBA00023242"/>
    </source>
</evidence>
<evidence type="ECO:0000256" key="7">
    <source>
        <dbReference type="SAM" id="MobiDB-lite"/>
    </source>
</evidence>
<dbReference type="SUPFAM" id="SSF54171">
    <property type="entry name" value="DNA-binding domain"/>
    <property type="match status" value="1"/>
</dbReference>
<dbReference type="EMBL" id="JAXQNO010000009">
    <property type="protein sequence ID" value="KAK4790884.1"/>
    <property type="molecule type" value="Genomic_DNA"/>
</dbReference>
<evidence type="ECO:0000259" key="8">
    <source>
        <dbReference type="PROSITE" id="PS51032"/>
    </source>
</evidence>
<evidence type="ECO:0000256" key="4">
    <source>
        <dbReference type="ARBA" id="ARBA00023163"/>
    </source>
</evidence>
<dbReference type="InterPro" id="IPR044808">
    <property type="entry name" value="ERF_plant"/>
</dbReference>
<dbReference type="InterPro" id="IPR016177">
    <property type="entry name" value="DNA-bd_dom_sf"/>
</dbReference>
<keyword evidence="4" id="KW-0804">Transcription</keyword>
<dbReference type="CDD" id="cd00018">
    <property type="entry name" value="AP2"/>
    <property type="match status" value="1"/>
</dbReference>
<organism evidence="9 10">
    <name type="scientific">Trapa natans</name>
    <name type="common">Water chestnut</name>
    <dbReference type="NCBI Taxonomy" id="22666"/>
    <lineage>
        <taxon>Eukaryota</taxon>
        <taxon>Viridiplantae</taxon>
        <taxon>Streptophyta</taxon>
        <taxon>Embryophyta</taxon>
        <taxon>Tracheophyta</taxon>
        <taxon>Spermatophyta</taxon>
        <taxon>Magnoliopsida</taxon>
        <taxon>eudicotyledons</taxon>
        <taxon>Gunneridae</taxon>
        <taxon>Pentapetalae</taxon>
        <taxon>rosids</taxon>
        <taxon>malvids</taxon>
        <taxon>Myrtales</taxon>
        <taxon>Lythraceae</taxon>
        <taxon>Trapa</taxon>
    </lineage>
</organism>
<dbReference type="GO" id="GO:0003677">
    <property type="term" value="F:DNA binding"/>
    <property type="evidence" value="ECO:0007669"/>
    <property type="project" value="UniProtKB-KW"/>
</dbReference>
<dbReference type="AlphaFoldDB" id="A0AAN7LSK8"/>
<dbReference type="GO" id="GO:0005634">
    <property type="term" value="C:nucleus"/>
    <property type="evidence" value="ECO:0007669"/>
    <property type="project" value="UniProtKB-SubCell"/>
</dbReference>
<keyword evidence="5" id="KW-0539">Nucleus</keyword>
<feature type="region of interest" description="Disordered" evidence="7">
    <location>
        <begin position="355"/>
        <end position="391"/>
    </location>
</feature>
<name>A0AAN7LSK8_TRANT</name>